<sequence>MSKKTLFIFLIGALFLSGCAAPVKIQKIINAVVNPEATNQSAVVSNATSTYTEATNVVNASAVQWQKPVLTASLGLLLPSEDYATKNHLTYPDYYEDAANYFLVGTIIYNGEPNKLVMVAAQSSGLEGSSRYFFADNEKSLTFLQKNSSPLDKDTTSTLGYDGLDRTKFTIDVTTDISDLHNFPDVISGTNPRQRVVFKGETEYWVVSTTFNNTPAFTGTQGRSLYGSIHNGFFLMGDGPLVAEYALQPDFFDKDNLVPRITWANGEVNKSEYSYVSMGGCGSSSYLKVVDPKDINVSTDLVVVGKNNQNDLIYELKDTNSQRLKDVFNNSAIYPTTESGKPKLAYEQFLATRPLLYWVDPFGRLVELQNSKFQPQAECGKPVIYLYPKKTMDVSVNVKPPGGLTYSEPELKDGWEVEATPYSNLTEIKTGRYYPYLFWEGRGDIYEQPKLGWVVKRSNVKQFLITKLAQLGLKRSETNDFLDFWWPKMQEKPYYFITFLGNATMDKLAPLTVTPKPDTIIRILMDFTPLDKPVAVKGFAIRTPKRKGFTVVEWGGVVR</sequence>
<dbReference type="Proteomes" id="UP000033965">
    <property type="component" value="Unassembled WGS sequence"/>
</dbReference>
<feature type="signal peptide" evidence="1">
    <location>
        <begin position="1"/>
        <end position="20"/>
    </location>
</feature>
<dbReference type="AlphaFoldDB" id="A0A0G1Y373"/>
<gene>
    <name evidence="2" type="ORF">UY44_C0003G0020</name>
</gene>
<accession>A0A0G1Y373</accession>
<dbReference type="PROSITE" id="PS51257">
    <property type="entry name" value="PROKAR_LIPOPROTEIN"/>
    <property type="match status" value="1"/>
</dbReference>
<evidence type="ECO:0008006" key="4">
    <source>
        <dbReference type="Google" id="ProtNLM"/>
    </source>
</evidence>
<comment type="caution">
    <text evidence="2">The sequence shown here is derived from an EMBL/GenBank/DDBJ whole genome shotgun (WGS) entry which is preliminary data.</text>
</comment>
<evidence type="ECO:0000313" key="2">
    <source>
        <dbReference type="EMBL" id="KKW09347.1"/>
    </source>
</evidence>
<protein>
    <recommendedName>
        <fullName evidence="4">Lipoprotein</fullName>
    </recommendedName>
</protein>
<evidence type="ECO:0000313" key="3">
    <source>
        <dbReference type="Proteomes" id="UP000033965"/>
    </source>
</evidence>
<reference evidence="2 3" key="1">
    <citation type="journal article" date="2015" name="Nature">
        <title>rRNA introns, odd ribosomes, and small enigmatic genomes across a large radiation of phyla.</title>
        <authorList>
            <person name="Brown C.T."/>
            <person name="Hug L.A."/>
            <person name="Thomas B.C."/>
            <person name="Sharon I."/>
            <person name="Castelle C.J."/>
            <person name="Singh A."/>
            <person name="Wilkins M.J."/>
            <person name="Williams K.H."/>
            <person name="Banfield J.F."/>
        </authorList>
    </citation>
    <scope>NUCLEOTIDE SEQUENCE [LARGE SCALE GENOMIC DNA]</scope>
</reference>
<evidence type="ECO:0000256" key="1">
    <source>
        <dbReference type="SAM" id="SignalP"/>
    </source>
</evidence>
<keyword evidence="1" id="KW-0732">Signal</keyword>
<feature type="chain" id="PRO_5002540878" description="Lipoprotein" evidence="1">
    <location>
        <begin position="21"/>
        <end position="559"/>
    </location>
</feature>
<proteinExistence type="predicted"/>
<dbReference type="EMBL" id="LCPZ01000003">
    <property type="protein sequence ID" value="KKW09347.1"/>
    <property type="molecule type" value="Genomic_DNA"/>
</dbReference>
<organism evidence="2 3">
    <name type="scientific">Candidatus Kaiserbacteria bacterium GW2011_GWA2_49_19</name>
    <dbReference type="NCBI Taxonomy" id="1618669"/>
    <lineage>
        <taxon>Bacteria</taxon>
        <taxon>Candidatus Kaiseribacteriota</taxon>
    </lineage>
</organism>
<dbReference type="PATRIC" id="fig|1618669.3.peg.162"/>
<name>A0A0G1Y373_9BACT</name>